<dbReference type="Pfam" id="PF03483">
    <property type="entry name" value="B3_4"/>
    <property type="match status" value="1"/>
</dbReference>
<feature type="binding site" evidence="11">
    <location>
        <position position="377"/>
    </location>
    <ligand>
        <name>Mg(2+)</name>
        <dbReference type="ChEBI" id="CHEBI:18420"/>
        <note>shared with alpha subunit</note>
    </ligand>
</feature>
<comment type="subcellular location">
    <subcellularLocation>
        <location evidence="11">Plastid</location>
        <location evidence="11">Chloroplast</location>
    </subcellularLocation>
</comment>
<reference evidence="14" key="1">
    <citation type="submission" date="2017-03" db="EMBL/GenBank/DDBJ databases">
        <title>The new red algal subphylum Proteorhodophytina comprises the largest and most divergent plastid genomes known.</title>
        <authorList>
            <person name="Munoz-Gomez S.A."/>
            <person name="Mejia-Franco F.G."/>
            <person name="Durnin K."/>
            <person name="Morgan C."/>
            <person name="Grisdale C.J."/>
            <person name="Archibald J.M."/>
            <person name="Slamovits C.H."/>
        </authorList>
    </citation>
    <scope>NUCLEOTIDE SEQUENCE</scope>
    <source>
        <strain evidence="14">UTEX LB2858</strain>
    </source>
</reference>
<dbReference type="RefSeq" id="YP_009369852.1">
    <property type="nucleotide sequence ID" value="NC_034776.1"/>
</dbReference>
<protein>
    <recommendedName>
        <fullName evidence="11">Phenylalanine--tRNA ligase beta subunit, chloroplastic</fullName>
        <ecNumber evidence="11">6.1.1.20</ecNumber>
    </recommendedName>
    <alternativeName>
        <fullName evidence="11">Phenylalanyl-tRNA synthetase beta subunit</fullName>
        <shortName evidence="11">PheRS</shortName>
    </alternativeName>
</protein>
<geneLocation type="chloroplast" evidence="14"/>
<evidence type="ECO:0000256" key="10">
    <source>
        <dbReference type="ARBA" id="ARBA00049255"/>
    </source>
</evidence>
<organism evidence="14">
    <name type="scientific">Boldia erythrosiphon</name>
    <dbReference type="NCBI Taxonomy" id="74908"/>
    <lineage>
        <taxon>Eukaryota</taxon>
        <taxon>Rhodophyta</taxon>
        <taxon>Compsopogonophyceae</taxon>
        <taxon>Compsopogonales</taxon>
        <taxon>Boldiaceae</taxon>
        <taxon>Boldia</taxon>
    </lineage>
</organism>
<dbReference type="SMART" id="SM00896">
    <property type="entry name" value="FDX-ACB"/>
    <property type="match status" value="1"/>
</dbReference>
<dbReference type="Pfam" id="PF17759">
    <property type="entry name" value="tRNA_synthFbeta"/>
    <property type="match status" value="1"/>
</dbReference>
<dbReference type="Gene3D" id="3.30.70.380">
    <property type="entry name" value="Ferrodoxin-fold anticodon-binding domain"/>
    <property type="match status" value="1"/>
</dbReference>
<dbReference type="InterPro" id="IPR036690">
    <property type="entry name" value="Fdx_antiC-bd_sf"/>
</dbReference>
<dbReference type="SMART" id="SM00873">
    <property type="entry name" value="B3_4"/>
    <property type="match status" value="1"/>
</dbReference>
<dbReference type="InterPro" id="IPR020825">
    <property type="entry name" value="Phe-tRNA_synthase-like_B3/B4"/>
</dbReference>
<dbReference type="EC" id="6.1.1.20" evidence="11"/>
<evidence type="ECO:0000313" key="14">
    <source>
        <dbReference type="EMBL" id="ARO90540.1"/>
    </source>
</evidence>
<dbReference type="Pfam" id="PF03147">
    <property type="entry name" value="FDX-ACB"/>
    <property type="match status" value="1"/>
</dbReference>
<proteinExistence type="inferred from homology"/>
<dbReference type="PANTHER" id="PTHR10947">
    <property type="entry name" value="PHENYLALANYL-TRNA SYNTHETASE BETA CHAIN AND LEUCINE-RICH REPEAT-CONTAINING PROTEIN 47"/>
    <property type="match status" value="1"/>
</dbReference>
<dbReference type="CDD" id="cd00769">
    <property type="entry name" value="PheRS_beta_core"/>
    <property type="match status" value="1"/>
</dbReference>
<evidence type="ECO:0000256" key="4">
    <source>
        <dbReference type="ARBA" id="ARBA00022723"/>
    </source>
</evidence>
<keyword evidence="14" id="KW-0934">Plastid</keyword>
<accession>A0A1Y9TLR1</accession>
<dbReference type="InterPro" id="IPR005121">
    <property type="entry name" value="Fdx_antiC-bd"/>
</dbReference>
<comment type="similarity">
    <text evidence="1 11">Belongs to the phenylalanyl-tRNA synthetase beta subunit family. Type 1 subfamily.</text>
</comment>
<dbReference type="PROSITE" id="PS51447">
    <property type="entry name" value="FDX_ACB"/>
    <property type="match status" value="1"/>
</dbReference>
<dbReference type="SUPFAM" id="SSF55681">
    <property type="entry name" value="Class II aaRS and biotin synthetases"/>
    <property type="match status" value="1"/>
</dbReference>
<feature type="binding site" evidence="11">
    <location>
        <position position="373"/>
    </location>
    <ligand>
        <name>Mg(2+)</name>
        <dbReference type="ChEBI" id="CHEBI:18420"/>
        <note>shared with alpha subunit</note>
    </ligand>
</feature>
<dbReference type="GO" id="GO:0006432">
    <property type="term" value="P:phenylalanyl-tRNA aminoacylation"/>
    <property type="evidence" value="ECO:0007669"/>
    <property type="project" value="UniProtKB-UniRule"/>
</dbReference>
<evidence type="ECO:0000259" key="12">
    <source>
        <dbReference type="PROSITE" id="PS51447"/>
    </source>
</evidence>
<dbReference type="GO" id="GO:0005524">
    <property type="term" value="F:ATP binding"/>
    <property type="evidence" value="ECO:0007669"/>
    <property type="project" value="UniProtKB-UniRule"/>
</dbReference>
<comment type="cofactor">
    <cofactor evidence="11">
        <name>Mg(2+)</name>
        <dbReference type="ChEBI" id="CHEBI:18420"/>
    </cofactor>
    <text evidence="11">Binds 2 magnesium ions per tetramer.</text>
</comment>
<dbReference type="PROSITE" id="PS51483">
    <property type="entry name" value="B5"/>
    <property type="match status" value="1"/>
</dbReference>
<comment type="caution">
    <text evidence="11">Lacks conserved residue(s) required for the propagation of feature annotation.</text>
</comment>
<evidence type="ECO:0000256" key="6">
    <source>
        <dbReference type="ARBA" id="ARBA00022840"/>
    </source>
</evidence>
<keyword evidence="4 11" id="KW-0479">Metal-binding</keyword>
<dbReference type="EMBL" id="KY709208">
    <property type="protein sequence ID" value="ARO90540.1"/>
    <property type="molecule type" value="Genomic_DNA"/>
</dbReference>
<evidence type="ECO:0000256" key="9">
    <source>
        <dbReference type="ARBA" id="ARBA00023146"/>
    </source>
</evidence>
<dbReference type="Gene3D" id="3.30.930.10">
    <property type="entry name" value="Bira Bifunctional Protein, Domain 2"/>
    <property type="match status" value="1"/>
</dbReference>
<evidence type="ECO:0000256" key="5">
    <source>
        <dbReference type="ARBA" id="ARBA00022741"/>
    </source>
</evidence>
<dbReference type="InterPro" id="IPR005146">
    <property type="entry name" value="B3/B4_tRNA-bd"/>
</dbReference>
<dbReference type="SMART" id="SM00874">
    <property type="entry name" value="B5"/>
    <property type="match status" value="1"/>
</dbReference>
<keyword evidence="3 11" id="KW-0436">Ligase</keyword>
<keyword evidence="6 11" id="KW-0067">ATP-binding</keyword>
<keyword evidence="7 11" id="KW-0460">Magnesium</keyword>
<feature type="domain" description="FDX-ACB" evidence="12">
    <location>
        <begin position="619"/>
        <end position="714"/>
    </location>
</feature>
<gene>
    <name evidence="14" type="primary">syfB</name>
    <name evidence="11" type="synonym">pheT</name>
</gene>
<dbReference type="AlphaFoldDB" id="A0A1Y9TLR1"/>
<dbReference type="GO" id="GO:0003723">
    <property type="term" value="F:RNA binding"/>
    <property type="evidence" value="ECO:0007669"/>
    <property type="project" value="InterPro"/>
</dbReference>
<dbReference type="PANTHER" id="PTHR10947:SF0">
    <property type="entry name" value="PHENYLALANINE--TRNA LIGASE BETA SUBUNIT"/>
    <property type="match status" value="1"/>
</dbReference>
<dbReference type="Gene3D" id="3.30.56.10">
    <property type="match status" value="2"/>
</dbReference>
<keyword evidence="8 11" id="KW-0648">Protein biosynthesis</keyword>
<evidence type="ECO:0000256" key="1">
    <source>
        <dbReference type="ARBA" id="ARBA00008653"/>
    </source>
</evidence>
<evidence type="ECO:0000259" key="13">
    <source>
        <dbReference type="PROSITE" id="PS51483"/>
    </source>
</evidence>
<evidence type="ECO:0000256" key="8">
    <source>
        <dbReference type="ARBA" id="ARBA00022917"/>
    </source>
</evidence>
<dbReference type="SUPFAM" id="SSF46955">
    <property type="entry name" value="Putative DNA-binding domain"/>
    <property type="match status" value="2"/>
</dbReference>
<feature type="binding site" evidence="11">
    <location>
        <position position="376"/>
    </location>
    <ligand>
        <name>Mg(2+)</name>
        <dbReference type="ChEBI" id="CHEBI:18420"/>
        <note>shared with alpha subunit</note>
    </ligand>
</feature>
<comment type="catalytic activity">
    <reaction evidence="10 11">
        <text>tRNA(Phe) + L-phenylalanine + ATP = L-phenylalanyl-tRNA(Phe) + AMP + diphosphate + H(+)</text>
        <dbReference type="Rhea" id="RHEA:19413"/>
        <dbReference type="Rhea" id="RHEA-COMP:9668"/>
        <dbReference type="Rhea" id="RHEA-COMP:9699"/>
        <dbReference type="ChEBI" id="CHEBI:15378"/>
        <dbReference type="ChEBI" id="CHEBI:30616"/>
        <dbReference type="ChEBI" id="CHEBI:33019"/>
        <dbReference type="ChEBI" id="CHEBI:58095"/>
        <dbReference type="ChEBI" id="CHEBI:78442"/>
        <dbReference type="ChEBI" id="CHEBI:78531"/>
        <dbReference type="ChEBI" id="CHEBI:456215"/>
        <dbReference type="EC" id="6.1.1.20"/>
    </reaction>
</comment>
<dbReference type="NCBIfam" id="TIGR00472">
    <property type="entry name" value="pheT_bact"/>
    <property type="match status" value="1"/>
</dbReference>
<dbReference type="HAMAP" id="MF_00283">
    <property type="entry name" value="Phe_tRNA_synth_beta1"/>
    <property type="match status" value="1"/>
</dbReference>
<dbReference type="InterPro" id="IPR041616">
    <property type="entry name" value="PheRS_beta_core"/>
</dbReference>
<name>A0A1Y9TLR1_9RHOD</name>
<dbReference type="GeneID" id="32891362"/>
<sequence>MKVSWNWLREMIDIEFKNPYEVSTQLTLAGCEVENITYVNIFGLKDIIFDMTSTPDRSDLLSMIGIAKEIASLNQLKYITIENKKLDEYTNSFNIIQNNLENNLNYEINYRCCINKIKIVVSPLSMQRKLLAAGIQPRNNIIDIGNYIMVKWGQPLEIIDISKIQPKLVDYNSIKKLHKKSISSNIRFIGDNNKEYNINKEILATVYENKPIYLTGITPSIDVIINNSTTSVYIEGFLLNTNSINKNSQLLGIKTESSIRHERGISIEYLKSSYLEACALIKEYSTSSVKHNIFSNNVEYLFQKKIELNYNKIKVILGPDTTTNNKIYSNKNTAISILEYLGYSILKNNSSYSYKVKVTPPLSRVKNINREIDLVEEIARIYGFNNFLDKIPYFKTKSPLSKRERLLRQIRTRLKILGFTEIVNYSLIMKNNKENIKIENPLIIEHSALRISLIDGLINTLTENYNKGNGCIKIFEIGRVFKPINAVITETDYISGILGGSIIRTSWKEVGKKINWHQAKGSLEILMSILNTRIHWLPYNSSLNHTFSTILFHPGESTILNINKNNIGIFGKLHPKILKQINLNTDIFAFEIDFNLLLKSFLLTKKQKIHKQKKLKTYSTYPVIIRDMAVIAPKNILIETIIYEIHMNSRNNNLLKKIDFFDEYEGENIEKGKRSIAFRLSYQATNKTLITREVDDLHEIIKMNLANSLKIHIR</sequence>
<dbReference type="SUPFAM" id="SSF56037">
    <property type="entry name" value="PheT/TilS domain"/>
    <property type="match status" value="1"/>
</dbReference>
<dbReference type="Gene3D" id="3.50.40.10">
    <property type="entry name" value="Phenylalanyl-trna Synthetase, Chain B, domain 3"/>
    <property type="match status" value="1"/>
</dbReference>
<evidence type="ECO:0000256" key="7">
    <source>
        <dbReference type="ARBA" id="ARBA00022842"/>
    </source>
</evidence>
<evidence type="ECO:0000256" key="2">
    <source>
        <dbReference type="ARBA" id="ARBA00011209"/>
    </source>
</evidence>
<dbReference type="GO" id="GO:0000287">
    <property type="term" value="F:magnesium ion binding"/>
    <property type="evidence" value="ECO:0007669"/>
    <property type="project" value="UniProtKB-UniRule"/>
</dbReference>
<keyword evidence="5 11" id="KW-0547">Nucleotide-binding</keyword>
<dbReference type="InterPro" id="IPR009061">
    <property type="entry name" value="DNA-bd_dom_put_sf"/>
</dbReference>
<evidence type="ECO:0000256" key="3">
    <source>
        <dbReference type="ARBA" id="ARBA00022598"/>
    </source>
</evidence>
<dbReference type="SUPFAM" id="SSF54991">
    <property type="entry name" value="Anticodon-binding domain of PheRS"/>
    <property type="match status" value="1"/>
</dbReference>
<dbReference type="InterPro" id="IPR045060">
    <property type="entry name" value="Phe-tRNA-ligase_IIc_bsu"/>
</dbReference>
<dbReference type="Pfam" id="PF03484">
    <property type="entry name" value="B5"/>
    <property type="match status" value="1"/>
</dbReference>
<dbReference type="GO" id="GO:0009507">
    <property type="term" value="C:chloroplast"/>
    <property type="evidence" value="ECO:0007669"/>
    <property type="project" value="UniProtKB-SubCell"/>
</dbReference>
<keyword evidence="9 11" id="KW-0030">Aminoacyl-tRNA synthetase</keyword>
<dbReference type="InterPro" id="IPR045864">
    <property type="entry name" value="aa-tRNA-synth_II/BPL/LPL"/>
</dbReference>
<dbReference type="GO" id="GO:0009328">
    <property type="term" value="C:phenylalanine-tRNA ligase complex"/>
    <property type="evidence" value="ECO:0007669"/>
    <property type="project" value="TreeGrafter"/>
</dbReference>
<evidence type="ECO:0000256" key="11">
    <source>
        <dbReference type="HAMAP-Rule" id="MF_00283"/>
    </source>
</evidence>
<dbReference type="InterPro" id="IPR005147">
    <property type="entry name" value="tRNA_synthase_B5-dom"/>
</dbReference>
<keyword evidence="14" id="KW-0150">Chloroplast</keyword>
<feature type="domain" description="B5" evidence="13">
    <location>
        <begin position="301"/>
        <end position="389"/>
    </location>
</feature>
<comment type="subunit">
    <text evidence="2 11">Tetramer of two alpha and two beta subunits.</text>
</comment>
<dbReference type="GO" id="GO:0004826">
    <property type="term" value="F:phenylalanine-tRNA ligase activity"/>
    <property type="evidence" value="ECO:0007669"/>
    <property type="project" value="UniProtKB-UniRule"/>
</dbReference>
<dbReference type="InterPro" id="IPR004532">
    <property type="entry name" value="Phe-tRNA-ligase_IIc_bsu_bact"/>
</dbReference>